<dbReference type="AlphaFoldDB" id="A0A1T4P5W7"/>
<name>A0A1T4P5W7_9BACT</name>
<evidence type="ECO:0000313" key="1">
    <source>
        <dbReference type="EMBL" id="SJZ86894.1"/>
    </source>
</evidence>
<reference evidence="1 2" key="1">
    <citation type="submission" date="2017-02" db="EMBL/GenBank/DDBJ databases">
        <authorList>
            <person name="Peterson S.W."/>
        </authorList>
    </citation>
    <scope>NUCLEOTIDE SEQUENCE [LARGE SCALE GENOMIC DNA]</scope>
    <source>
        <strain evidence="1 2">ATCC 43324</strain>
    </source>
</reference>
<sequence length="44" mass="4857">MLRILSSGAKVAENGESGKSFQVFVVNRGLGRRFQSEKHLPPMP</sequence>
<dbReference type="EMBL" id="FUXK01000013">
    <property type="protein sequence ID" value="SJZ86894.1"/>
    <property type="molecule type" value="Genomic_DNA"/>
</dbReference>
<accession>A0A1T4P5W7</accession>
<proteinExistence type="predicted"/>
<evidence type="ECO:0000313" key="2">
    <source>
        <dbReference type="Proteomes" id="UP000190065"/>
    </source>
</evidence>
<protein>
    <submittedName>
        <fullName evidence="1">Uncharacterized protein</fullName>
    </submittedName>
</protein>
<organism evidence="1 2">
    <name type="scientific">Segatella oulorum</name>
    <dbReference type="NCBI Taxonomy" id="28136"/>
    <lineage>
        <taxon>Bacteria</taxon>
        <taxon>Pseudomonadati</taxon>
        <taxon>Bacteroidota</taxon>
        <taxon>Bacteroidia</taxon>
        <taxon>Bacteroidales</taxon>
        <taxon>Prevotellaceae</taxon>
        <taxon>Segatella</taxon>
    </lineage>
</organism>
<dbReference type="Proteomes" id="UP000190065">
    <property type="component" value="Unassembled WGS sequence"/>
</dbReference>
<gene>
    <name evidence="1" type="ORF">SAMN02745202_01303</name>
</gene>